<dbReference type="EMBL" id="JAWDGP010007341">
    <property type="protein sequence ID" value="KAK3724674.1"/>
    <property type="molecule type" value="Genomic_DNA"/>
</dbReference>
<organism evidence="2 3">
    <name type="scientific">Elysia crispata</name>
    <name type="common">lettuce slug</name>
    <dbReference type="NCBI Taxonomy" id="231223"/>
    <lineage>
        <taxon>Eukaryota</taxon>
        <taxon>Metazoa</taxon>
        <taxon>Spiralia</taxon>
        <taxon>Lophotrochozoa</taxon>
        <taxon>Mollusca</taxon>
        <taxon>Gastropoda</taxon>
        <taxon>Heterobranchia</taxon>
        <taxon>Euthyneura</taxon>
        <taxon>Panpulmonata</taxon>
        <taxon>Sacoglossa</taxon>
        <taxon>Placobranchoidea</taxon>
        <taxon>Plakobranchidae</taxon>
        <taxon>Elysia</taxon>
    </lineage>
</organism>
<evidence type="ECO:0000313" key="2">
    <source>
        <dbReference type="EMBL" id="KAK3724674.1"/>
    </source>
</evidence>
<evidence type="ECO:0000256" key="1">
    <source>
        <dbReference type="SAM" id="MobiDB-lite"/>
    </source>
</evidence>
<sequence length="172" mass="19556">MRWLRVPSGLTDVAMYCRKAKLRLPLKFILEEYKCDKARLLSMLEDSEDPVVKTVQLTIKTGRQTTEHVLSSCKITFSQGRYTWRQSYAQLKERLPNALIFTTEAGAKLWHGSFHTTTDHDGVNSSIQKQNGRGPHPQKKEIPEPENAGYKAVVSTLRLVPDDSQGHQSTIF</sequence>
<dbReference type="AlphaFoldDB" id="A0AAE0XXS7"/>
<reference evidence="2" key="1">
    <citation type="journal article" date="2023" name="G3 (Bethesda)">
        <title>A reference genome for the long-term kleptoplast-retaining sea slug Elysia crispata morphotype clarki.</title>
        <authorList>
            <person name="Eastman K.E."/>
            <person name="Pendleton A.L."/>
            <person name="Shaikh M.A."/>
            <person name="Suttiyut T."/>
            <person name="Ogas R."/>
            <person name="Tomko P."/>
            <person name="Gavelis G."/>
            <person name="Widhalm J.R."/>
            <person name="Wisecaver J.H."/>
        </authorList>
    </citation>
    <scope>NUCLEOTIDE SEQUENCE</scope>
    <source>
        <strain evidence="2">ECLA1</strain>
    </source>
</reference>
<protein>
    <submittedName>
        <fullName evidence="2">Uncharacterized protein</fullName>
    </submittedName>
</protein>
<keyword evidence="3" id="KW-1185">Reference proteome</keyword>
<feature type="region of interest" description="Disordered" evidence="1">
    <location>
        <begin position="119"/>
        <end position="146"/>
    </location>
</feature>
<proteinExistence type="predicted"/>
<dbReference type="Proteomes" id="UP001283361">
    <property type="component" value="Unassembled WGS sequence"/>
</dbReference>
<name>A0AAE0XXS7_9GAST</name>
<accession>A0AAE0XXS7</accession>
<gene>
    <name evidence="2" type="ORF">RRG08_041156</name>
</gene>
<evidence type="ECO:0000313" key="3">
    <source>
        <dbReference type="Proteomes" id="UP001283361"/>
    </source>
</evidence>
<comment type="caution">
    <text evidence="2">The sequence shown here is derived from an EMBL/GenBank/DDBJ whole genome shotgun (WGS) entry which is preliminary data.</text>
</comment>